<dbReference type="PANTHER" id="PTHR31605">
    <property type="entry name" value="GLYCEROL-3-PHOSPHATE O-ACYLTRANSFERASE 1"/>
    <property type="match status" value="1"/>
</dbReference>
<dbReference type="SMART" id="SM00563">
    <property type="entry name" value="PlsC"/>
    <property type="match status" value="1"/>
</dbReference>
<organism evidence="2 3">
    <name type="scientific">Microcystis aeruginosa NIES-4325</name>
    <dbReference type="NCBI Taxonomy" id="2569534"/>
    <lineage>
        <taxon>Bacteria</taxon>
        <taxon>Bacillati</taxon>
        <taxon>Cyanobacteriota</taxon>
        <taxon>Cyanophyceae</taxon>
        <taxon>Oscillatoriophycideae</taxon>
        <taxon>Chroococcales</taxon>
        <taxon>Microcystaceae</taxon>
        <taxon>Microcystis</taxon>
    </lineage>
</organism>
<evidence type="ECO:0000259" key="1">
    <source>
        <dbReference type="SMART" id="SM00563"/>
    </source>
</evidence>
<evidence type="ECO:0000313" key="2">
    <source>
        <dbReference type="EMBL" id="GEA26956.1"/>
    </source>
</evidence>
<comment type="caution">
    <text evidence="2">The sequence shown here is derived from an EMBL/GenBank/DDBJ whole genome shotgun (WGS) entry which is preliminary data.</text>
</comment>
<dbReference type="GO" id="GO:0016287">
    <property type="term" value="F:glycerone-phosphate O-acyltransferase activity"/>
    <property type="evidence" value="ECO:0007669"/>
    <property type="project" value="TreeGrafter"/>
</dbReference>
<dbReference type="EMBL" id="BJKP01000010">
    <property type="protein sequence ID" value="GEA26956.1"/>
    <property type="molecule type" value="Genomic_DNA"/>
</dbReference>
<dbReference type="Proteomes" id="UP000376575">
    <property type="component" value="Unassembled WGS sequence"/>
</dbReference>
<dbReference type="InterPro" id="IPR052744">
    <property type="entry name" value="GPAT/DAPAT"/>
</dbReference>
<dbReference type="RefSeq" id="WP_151695644.1">
    <property type="nucleotide sequence ID" value="NZ_BJKP01000010.1"/>
</dbReference>
<dbReference type="GO" id="GO:0004366">
    <property type="term" value="F:glycerol-3-phosphate O-acyltransferase activity"/>
    <property type="evidence" value="ECO:0007669"/>
    <property type="project" value="TreeGrafter"/>
</dbReference>
<dbReference type="Pfam" id="PF01553">
    <property type="entry name" value="Acyltransferase"/>
    <property type="match status" value="1"/>
</dbReference>
<accession>A0A5J4F6M1</accession>
<proteinExistence type="predicted"/>
<name>A0A5J4F6M1_MICAE</name>
<gene>
    <name evidence="2" type="primary">plsC_2</name>
    <name evidence="2" type="ORF">MiAbW_01516</name>
</gene>
<dbReference type="AlphaFoldDB" id="A0A5J4F6M1"/>
<protein>
    <submittedName>
        <fullName evidence="2">1-acyl-sn-glycerol-3-phosphate acyltransferase</fullName>
    </submittedName>
</protein>
<sequence length="237" mass="26410">MSQSTIVDESLTIRKSPAVNSRINPCLIRFCYFLGNYLVLPAFFSKITVTGQENIPLTGGVILAPTHRSRWDALILPYAVGRLVSRRDLRFMVSANEMKGVQGWFIRRLGGFPVNTDHPGMGSLVHSVELLAEGEMVAIFPEGGICRDRVVHPLKPGVARIALEVKTMKPDADMKILPVSISYNQPYPGWGSEARVNIGQGINVLDYQQNSLKRETVRLTKTLSDRLKLLHEDQSPQ</sequence>
<keyword evidence="2" id="KW-0808">Transferase</keyword>
<dbReference type="InterPro" id="IPR002123">
    <property type="entry name" value="Plipid/glycerol_acylTrfase"/>
</dbReference>
<dbReference type="PANTHER" id="PTHR31605:SF0">
    <property type="entry name" value="GLYCEROL-3-PHOSPHATE O-ACYLTRANSFERASE 1"/>
    <property type="match status" value="1"/>
</dbReference>
<dbReference type="GO" id="GO:0008654">
    <property type="term" value="P:phospholipid biosynthetic process"/>
    <property type="evidence" value="ECO:0007669"/>
    <property type="project" value="TreeGrafter"/>
</dbReference>
<dbReference type="SUPFAM" id="SSF69593">
    <property type="entry name" value="Glycerol-3-phosphate (1)-acyltransferase"/>
    <property type="match status" value="1"/>
</dbReference>
<reference evidence="2 3" key="1">
    <citation type="journal article" date="2019" name="FEMS Microbiol. Lett.">
        <title>A novel salt-tolerant genotype illuminates the sucrose gene evolution in freshwater bloom-forming cyanobacterium Microcystis aeruginosa.</title>
        <authorList>
            <person name="Tanabe Y."/>
            <person name="Yamaguchi H."/>
            <person name="Sano T."/>
            <person name="Kawachi M."/>
        </authorList>
    </citation>
    <scope>NUCLEOTIDE SEQUENCE [LARGE SCALE GENOMIC DNA]</scope>
    <source>
        <strain evidence="2 3">NIES-4325</strain>
    </source>
</reference>
<feature type="domain" description="Phospholipid/glycerol acyltransferase" evidence="1">
    <location>
        <begin position="61"/>
        <end position="184"/>
    </location>
</feature>
<keyword evidence="2" id="KW-0012">Acyltransferase</keyword>
<dbReference type="CDD" id="cd07989">
    <property type="entry name" value="LPLAT_AGPAT-like"/>
    <property type="match status" value="1"/>
</dbReference>
<evidence type="ECO:0000313" key="3">
    <source>
        <dbReference type="Proteomes" id="UP000376575"/>
    </source>
</evidence>